<keyword evidence="5" id="KW-1185">Reference proteome</keyword>
<sequence precursor="true">MKILTLTASFLITASLNAQLDNHSLIVPEFGHGLIKLYLPTSSTSIQAHSNYTIDLTQLGPALSTAGSPNCTALLGNDLFVSITGANQRIYRFPNYLLNPTSSIANVTQVTNIGNDYVGIVFDSAGNLYASEGESYDTHIVRYNASDSYATRIDLGNGQIPSYFANFAFDASGNLWASDYRNNRIIAIAETDLATSGANFHSLSTNSGDWATNGGHVENTNAILQNKQVVTVFAQPEGIAFDSNGLLWVANNNDLPSNENATLVRISISLQTQILATLNPVDAYPNLSNSINGFQVWNVPSSQSGASQLGGIQIDKIANHIFINEEISNSGLSFDLATLSSITDNFSNYQLGIVSTNPGNGGITLAPLISTVSINELINPQEITIYPNPTTGICYLNSLKNMESIQVFDQLGKEVEVSITGNEITFPSSVKGIFFLKYINKLETKTLQVVVD</sequence>
<dbReference type="OrthoDB" id="5485925at2"/>
<dbReference type="SUPFAM" id="SSF63825">
    <property type="entry name" value="YWTD domain"/>
    <property type="match status" value="1"/>
</dbReference>
<reference evidence="4 5" key="1">
    <citation type="journal article" date="2011" name="Stand. Genomic Sci.">
        <title>Complete genome sequence of the gliding freshwater bacterium Fluviicola taffensis type strain (RW262).</title>
        <authorList>
            <person name="Woyke T."/>
            <person name="Chertkov O."/>
            <person name="Lapidus A."/>
            <person name="Nolan M."/>
            <person name="Lucas S."/>
            <person name="Del Rio T.G."/>
            <person name="Tice H."/>
            <person name="Cheng J.F."/>
            <person name="Tapia R."/>
            <person name="Han C."/>
            <person name="Goodwin L."/>
            <person name="Pitluck S."/>
            <person name="Liolios K."/>
            <person name="Pagani I."/>
            <person name="Ivanova N."/>
            <person name="Huntemann M."/>
            <person name="Mavromatis K."/>
            <person name="Mikhailova N."/>
            <person name="Pati A."/>
            <person name="Chen A."/>
            <person name="Palaniappan K."/>
            <person name="Land M."/>
            <person name="Hauser L."/>
            <person name="Brambilla E.M."/>
            <person name="Rohde M."/>
            <person name="Mwirichia R."/>
            <person name="Sikorski J."/>
            <person name="Tindall B.J."/>
            <person name="Goker M."/>
            <person name="Bristow J."/>
            <person name="Eisen J.A."/>
            <person name="Markowitz V."/>
            <person name="Hugenholtz P."/>
            <person name="Klenk H.P."/>
            <person name="Kyrpides N.C."/>
        </authorList>
    </citation>
    <scope>NUCLEOTIDE SEQUENCE [LARGE SCALE GENOMIC DNA]</scope>
    <source>
        <strain evidence="5">DSM 16823 / RW262 / RW262</strain>
    </source>
</reference>
<dbReference type="NCBIfam" id="TIGR04183">
    <property type="entry name" value="Por_Secre_tail"/>
    <property type="match status" value="1"/>
</dbReference>
<feature type="domain" description="Secretion system C-terminal sorting" evidence="3">
    <location>
        <begin position="385"/>
        <end position="448"/>
    </location>
</feature>
<proteinExistence type="predicted"/>
<evidence type="ECO:0000259" key="3">
    <source>
        <dbReference type="Pfam" id="PF18962"/>
    </source>
</evidence>
<dbReference type="Pfam" id="PF18962">
    <property type="entry name" value="Por_Secre_tail"/>
    <property type="match status" value="1"/>
</dbReference>
<dbReference type="InterPro" id="IPR011042">
    <property type="entry name" value="6-blade_b-propeller_TolB-like"/>
</dbReference>
<dbReference type="KEGG" id="fte:Fluta_4053"/>
<name>F2IIQ3_FLUTR</name>
<dbReference type="HOGENOM" id="CLU_605140_0_0_10"/>
<protein>
    <submittedName>
        <fullName evidence="4">NHL repeat containing protein</fullName>
    </submittedName>
</protein>
<dbReference type="InterPro" id="IPR026444">
    <property type="entry name" value="Secre_tail"/>
</dbReference>
<dbReference type="STRING" id="755732.Fluta_4053"/>
<evidence type="ECO:0000313" key="5">
    <source>
        <dbReference type="Proteomes" id="UP000007463"/>
    </source>
</evidence>
<gene>
    <name evidence="4" type="ordered locus">Fluta_4053</name>
</gene>
<keyword evidence="1 2" id="KW-0732">Signal</keyword>
<evidence type="ECO:0000256" key="1">
    <source>
        <dbReference type="ARBA" id="ARBA00022729"/>
    </source>
</evidence>
<dbReference type="RefSeq" id="WP_013688772.1">
    <property type="nucleotide sequence ID" value="NC_015321.1"/>
</dbReference>
<dbReference type="AlphaFoldDB" id="F2IIQ3"/>
<reference evidence="5" key="2">
    <citation type="submission" date="2011-02" db="EMBL/GenBank/DDBJ databases">
        <title>The complete genome of Fluviicola taffensis DSM 16823.</title>
        <authorList>
            <consortium name="US DOE Joint Genome Institute (JGI-PGF)"/>
            <person name="Lucas S."/>
            <person name="Copeland A."/>
            <person name="Lapidus A."/>
            <person name="Bruce D."/>
            <person name="Goodwin L."/>
            <person name="Pitluck S."/>
            <person name="Kyrpides N."/>
            <person name="Mavromatis K."/>
            <person name="Ivanova N."/>
            <person name="Mikhailova N."/>
            <person name="Pagani I."/>
            <person name="Chertkov O."/>
            <person name="Detter J.C."/>
            <person name="Han C."/>
            <person name="Tapia R."/>
            <person name="Land M."/>
            <person name="Hauser L."/>
            <person name="Markowitz V."/>
            <person name="Cheng J.-F."/>
            <person name="Hugenholtz P."/>
            <person name="Woyke T."/>
            <person name="Wu D."/>
            <person name="Tindall B."/>
            <person name="Pomrenke H.G."/>
            <person name="Brambilla E."/>
            <person name="Klenk H.-P."/>
            <person name="Eisen J.A."/>
        </authorList>
    </citation>
    <scope>NUCLEOTIDE SEQUENCE [LARGE SCALE GENOMIC DNA]</scope>
    <source>
        <strain evidence="5">DSM 16823 / RW262 / RW262</strain>
    </source>
</reference>
<dbReference type="EMBL" id="CP002542">
    <property type="protein sequence ID" value="AEA46015.1"/>
    <property type="molecule type" value="Genomic_DNA"/>
</dbReference>
<dbReference type="Proteomes" id="UP000007463">
    <property type="component" value="Chromosome"/>
</dbReference>
<evidence type="ECO:0000313" key="4">
    <source>
        <dbReference type="EMBL" id="AEA46015.1"/>
    </source>
</evidence>
<feature type="chain" id="PRO_5003278453" evidence="2">
    <location>
        <begin position="21"/>
        <end position="452"/>
    </location>
</feature>
<evidence type="ECO:0000256" key="2">
    <source>
        <dbReference type="SAM" id="SignalP"/>
    </source>
</evidence>
<dbReference type="Gene3D" id="2.120.10.30">
    <property type="entry name" value="TolB, C-terminal domain"/>
    <property type="match status" value="1"/>
</dbReference>
<organism evidence="4 5">
    <name type="scientific">Fluviicola taffensis (strain DSM 16823 / NCIMB 13979 / RW262)</name>
    <dbReference type="NCBI Taxonomy" id="755732"/>
    <lineage>
        <taxon>Bacteria</taxon>
        <taxon>Pseudomonadati</taxon>
        <taxon>Bacteroidota</taxon>
        <taxon>Flavobacteriia</taxon>
        <taxon>Flavobacteriales</taxon>
        <taxon>Crocinitomicaceae</taxon>
        <taxon>Fluviicola</taxon>
    </lineage>
</organism>
<accession>F2IIQ3</accession>
<feature type="signal peptide" evidence="2">
    <location>
        <begin position="1"/>
        <end position="20"/>
    </location>
</feature>